<accession>A0A8J8T3T1</accession>
<organism evidence="3 4">
    <name type="scientific">Halteria grandinella</name>
    <dbReference type="NCBI Taxonomy" id="5974"/>
    <lineage>
        <taxon>Eukaryota</taxon>
        <taxon>Sar</taxon>
        <taxon>Alveolata</taxon>
        <taxon>Ciliophora</taxon>
        <taxon>Intramacronucleata</taxon>
        <taxon>Spirotrichea</taxon>
        <taxon>Stichotrichia</taxon>
        <taxon>Sporadotrichida</taxon>
        <taxon>Halteriidae</taxon>
        <taxon>Halteria</taxon>
    </lineage>
</organism>
<feature type="transmembrane region" description="Helical" evidence="2">
    <location>
        <begin position="126"/>
        <end position="144"/>
    </location>
</feature>
<keyword evidence="2" id="KW-0812">Transmembrane</keyword>
<evidence type="ECO:0000313" key="3">
    <source>
        <dbReference type="EMBL" id="TNV81184.1"/>
    </source>
</evidence>
<feature type="region of interest" description="Disordered" evidence="1">
    <location>
        <begin position="611"/>
        <end position="637"/>
    </location>
</feature>
<feature type="transmembrane region" description="Helical" evidence="2">
    <location>
        <begin position="69"/>
        <end position="94"/>
    </location>
</feature>
<feature type="transmembrane region" description="Helical" evidence="2">
    <location>
        <begin position="241"/>
        <end position="261"/>
    </location>
</feature>
<dbReference type="EMBL" id="RRYP01006464">
    <property type="protein sequence ID" value="TNV81184.1"/>
    <property type="molecule type" value="Genomic_DNA"/>
</dbReference>
<comment type="caution">
    <text evidence="3">The sequence shown here is derived from an EMBL/GenBank/DDBJ whole genome shotgun (WGS) entry which is preliminary data.</text>
</comment>
<reference evidence="3" key="1">
    <citation type="submission" date="2019-06" db="EMBL/GenBank/DDBJ databases">
        <authorList>
            <person name="Zheng W."/>
        </authorList>
    </citation>
    <scope>NUCLEOTIDE SEQUENCE</scope>
    <source>
        <strain evidence="3">QDHG01</strain>
    </source>
</reference>
<dbReference type="Proteomes" id="UP000785679">
    <property type="component" value="Unassembled WGS sequence"/>
</dbReference>
<keyword evidence="2" id="KW-0472">Membrane</keyword>
<protein>
    <submittedName>
        <fullName evidence="3">Uncharacterized protein</fullName>
    </submittedName>
</protein>
<feature type="transmembrane region" description="Helical" evidence="2">
    <location>
        <begin position="281"/>
        <end position="300"/>
    </location>
</feature>
<feature type="transmembrane region" description="Helical" evidence="2">
    <location>
        <begin position="12"/>
        <end position="29"/>
    </location>
</feature>
<name>A0A8J8T3T1_HALGN</name>
<sequence>MDTDFFLDSIQWIFVVAESLSLVVFAYYIKEYCSDRQKQQQQQNDAKRLSQNTLDSGAREQRKKSRDTYTISCFIFIIMTVVSRITLKLVQLIIKQMRIDYMSSHNNKDPDWYTEHKYAIMCEQRISSYLPTGLFTIAILINSVRWLHLIRINKQAVVWQREQLVQYLEQQSAHSSNYTAGHGSTKYGPIGSHMHATKGGDGEDGLARTSLNRGEQRPPANYLPQTAKPIERERGVSNEKACYFILIFGVSFLIGIITGFKLILECHDVSKESVSFTVLEYIYVFLLLLVSIFTMVVFLYSAQFFPRLFYAQHPHIPPSNLKNKPNPQKIINRGDNSSLSTKEIQGMKEADTSQMVGPSGRQYSEREYREAKQVQKQITNLKVFFYAFSLIIFIKYLVHLIYDLVIYYYNNNNRVIIYLFVISFYATEIALVLLMCKSIKETINAERQYLGQTAQNQTARTRGDNGTPEFSLYKKQRITSQNMNRFRSQNPYATMQSILSSSEQTKVGSPSQHDQLATRQQMIKENTFSLIDVASNSLKARQQMIMPVGFQRQNGLQQTNTTPPTFGHMPPQESEVIRIGSEAEPMNNINNRILGQSKTVFARNRTSTKVNIPTMPSNYNSQYGLGDGSTSPLLTDK</sequence>
<evidence type="ECO:0000313" key="4">
    <source>
        <dbReference type="Proteomes" id="UP000785679"/>
    </source>
</evidence>
<keyword evidence="4" id="KW-1185">Reference proteome</keyword>
<feature type="transmembrane region" description="Helical" evidence="2">
    <location>
        <begin position="415"/>
        <end position="436"/>
    </location>
</feature>
<feature type="region of interest" description="Disordered" evidence="1">
    <location>
        <begin position="198"/>
        <end position="228"/>
    </location>
</feature>
<feature type="transmembrane region" description="Helical" evidence="2">
    <location>
        <begin position="383"/>
        <end position="409"/>
    </location>
</feature>
<keyword evidence="2" id="KW-1133">Transmembrane helix</keyword>
<feature type="region of interest" description="Disordered" evidence="1">
    <location>
        <begin position="40"/>
        <end position="61"/>
    </location>
</feature>
<gene>
    <name evidence="3" type="ORF">FGO68_gene11819</name>
</gene>
<proteinExistence type="predicted"/>
<evidence type="ECO:0000256" key="1">
    <source>
        <dbReference type="SAM" id="MobiDB-lite"/>
    </source>
</evidence>
<dbReference type="AlphaFoldDB" id="A0A8J8T3T1"/>
<evidence type="ECO:0000256" key="2">
    <source>
        <dbReference type="SAM" id="Phobius"/>
    </source>
</evidence>